<protein>
    <submittedName>
        <fullName evidence="1">Uncharacterized protein</fullName>
    </submittedName>
</protein>
<dbReference type="EMBL" id="CM056811">
    <property type="protein sequence ID" value="KAJ8637860.1"/>
    <property type="molecule type" value="Genomic_DNA"/>
</dbReference>
<evidence type="ECO:0000313" key="1">
    <source>
        <dbReference type="EMBL" id="KAJ8637860.1"/>
    </source>
</evidence>
<organism evidence="1 2">
    <name type="scientific">Persea americana</name>
    <name type="common">Avocado</name>
    <dbReference type="NCBI Taxonomy" id="3435"/>
    <lineage>
        <taxon>Eukaryota</taxon>
        <taxon>Viridiplantae</taxon>
        <taxon>Streptophyta</taxon>
        <taxon>Embryophyta</taxon>
        <taxon>Tracheophyta</taxon>
        <taxon>Spermatophyta</taxon>
        <taxon>Magnoliopsida</taxon>
        <taxon>Magnoliidae</taxon>
        <taxon>Laurales</taxon>
        <taxon>Lauraceae</taxon>
        <taxon>Persea</taxon>
    </lineage>
</organism>
<dbReference type="Proteomes" id="UP001234297">
    <property type="component" value="Chromosome 3"/>
</dbReference>
<accession>A0ACC2LWS5</accession>
<sequence length="230" mass="26424">MEKLKGLVNLHYEKYMKERFYKSETAKGFLEESPAQSTATNVDWECTFFVHHLPTSNINDFTSLAYELRKAMEEHINQVTKSAERLLELMPVNLGLDRDYLKKQFSGLQVLKDGEWVDIITAPYSEGKSIICINTGDQIEVMSNGRYKRMLHRVLTNKEGSRLSVATFYNLVADALISPAPDLLYPSRFHFQDYPDLYVTIKFADKGPRFQTMKKMSLSGPSLHVQEHGC</sequence>
<gene>
    <name evidence="1" type="ORF">MRB53_012127</name>
</gene>
<comment type="caution">
    <text evidence="1">The sequence shown here is derived from an EMBL/GenBank/DDBJ whole genome shotgun (WGS) entry which is preliminary data.</text>
</comment>
<proteinExistence type="predicted"/>
<name>A0ACC2LWS5_PERAE</name>
<evidence type="ECO:0000313" key="2">
    <source>
        <dbReference type="Proteomes" id="UP001234297"/>
    </source>
</evidence>
<keyword evidence="2" id="KW-1185">Reference proteome</keyword>
<reference evidence="1 2" key="1">
    <citation type="journal article" date="2022" name="Hortic Res">
        <title>A haplotype resolved chromosomal level avocado genome allows analysis of novel avocado genes.</title>
        <authorList>
            <person name="Nath O."/>
            <person name="Fletcher S.J."/>
            <person name="Hayward A."/>
            <person name="Shaw L.M."/>
            <person name="Masouleh A.K."/>
            <person name="Furtado A."/>
            <person name="Henry R.J."/>
            <person name="Mitter N."/>
        </authorList>
    </citation>
    <scope>NUCLEOTIDE SEQUENCE [LARGE SCALE GENOMIC DNA]</scope>
    <source>
        <strain evidence="2">cv. Hass</strain>
    </source>
</reference>